<dbReference type="RefSeq" id="WP_262596045.1">
    <property type="nucleotide sequence ID" value="NZ_CP103300.1"/>
</dbReference>
<evidence type="ECO:0000313" key="3">
    <source>
        <dbReference type="Proteomes" id="UP001163255"/>
    </source>
</evidence>
<evidence type="ECO:0000313" key="2">
    <source>
        <dbReference type="EMBL" id="UYM14523.1"/>
    </source>
</evidence>
<dbReference type="SUPFAM" id="SSF53098">
    <property type="entry name" value="Ribonuclease H-like"/>
    <property type="match status" value="1"/>
</dbReference>
<evidence type="ECO:0000259" key="1">
    <source>
        <dbReference type="Pfam" id="PF01609"/>
    </source>
</evidence>
<reference evidence="2" key="1">
    <citation type="submission" date="2022-10" db="EMBL/GenBank/DDBJ databases">
        <title>Completed Genome Sequence of two octocoral isolated bacterium, Endozoicomonas euniceicola EF212T and Endozoicomonas gorgoniicola PS125T.</title>
        <authorList>
            <person name="Chiou Y.-J."/>
            <person name="Chen Y.-H."/>
        </authorList>
    </citation>
    <scope>NUCLEOTIDE SEQUENCE</scope>
    <source>
        <strain evidence="2">EF212</strain>
    </source>
</reference>
<feature type="domain" description="Transposase IS4-like" evidence="1">
    <location>
        <begin position="92"/>
        <end position="291"/>
    </location>
</feature>
<name>A0ABY6GP44_9GAMM</name>
<sequence>MRSTTRPTTAKCTLPQYMGFLISEPKSSTCTRLAEVTGISHDSVNRFLQRENYQPKDMFDEAAQNLCLVGGTLSVDDTVLDKPYSNSVALVSHFWSGKHHRAVKGINLVTLYYTDPAGRHMPVNFRICDKSEGKTKNDYFLEMLSEVLAWGLKPAYVTGDSWYSCVKNLKTIKNHQTGFMFAVEKNRTVSLEKGHWQQVQALEVPDDGLDVWLKDFGKVRLFRTMLKDQRRHYVVYLPEDVPVQRDDFILIHDQHWQIEQFHRAIKQVCHIEHFQVRNERPVRNHIFSSILSFVYLQKMQIAQEFTNIYQHQRKLFKEVVGAFIKIFAKDKDDLLPKFAGAINA</sequence>
<dbReference type="Pfam" id="PF01609">
    <property type="entry name" value="DDE_Tnp_1"/>
    <property type="match status" value="1"/>
</dbReference>
<dbReference type="EMBL" id="CP103300">
    <property type="protein sequence ID" value="UYM14523.1"/>
    <property type="molecule type" value="Genomic_DNA"/>
</dbReference>
<keyword evidence="3" id="KW-1185">Reference proteome</keyword>
<gene>
    <name evidence="2" type="ORF">NX720_16690</name>
</gene>
<dbReference type="InterPro" id="IPR012337">
    <property type="entry name" value="RNaseH-like_sf"/>
</dbReference>
<accession>A0ABY6GP44</accession>
<organism evidence="2 3">
    <name type="scientific">Endozoicomonas euniceicola</name>
    <dbReference type="NCBI Taxonomy" id="1234143"/>
    <lineage>
        <taxon>Bacteria</taxon>
        <taxon>Pseudomonadati</taxon>
        <taxon>Pseudomonadota</taxon>
        <taxon>Gammaproteobacteria</taxon>
        <taxon>Oceanospirillales</taxon>
        <taxon>Endozoicomonadaceae</taxon>
        <taxon>Endozoicomonas</taxon>
    </lineage>
</organism>
<dbReference type="Proteomes" id="UP001163255">
    <property type="component" value="Chromosome"/>
</dbReference>
<dbReference type="InterPro" id="IPR002559">
    <property type="entry name" value="Transposase_11"/>
</dbReference>
<protein>
    <submittedName>
        <fullName evidence="2">Transposase</fullName>
    </submittedName>
</protein>
<proteinExistence type="predicted"/>